<gene>
    <name evidence="2" type="ORF">CLV94_0500</name>
</gene>
<dbReference type="Gene3D" id="3.10.450.50">
    <property type="match status" value="1"/>
</dbReference>
<reference evidence="2 3" key="1">
    <citation type="submission" date="2018-10" db="EMBL/GenBank/DDBJ databases">
        <title>Genomic Encyclopedia of Archaeal and Bacterial Type Strains, Phase II (KMG-II): from individual species to whole genera.</title>
        <authorList>
            <person name="Goeker M."/>
        </authorList>
    </citation>
    <scope>NUCLEOTIDE SEQUENCE [LARGE SCALE GENOMIC DNA]</scope>
    <source>
        <strain evidence="2 3">DSM 29537</strain>
    </source>
</reference>
<dbReference type="InterPro" id="IPR032710">
    <property type="entry name" value="NTF2-like_dom_sf"/>
</dbReference>
<dbReference type="AlphaFoldDB" id="A0A495MJ75"/>
<feature type="domain" description="SnoaL-like" evidence="1">
    <location>
        <begin position="14"/>
        <end position="122"/>
    </location>
</feature>
<comment type="caution">
    <text evidence="2">The sequence shown here is derived from an EMBL/GenBank/DDBJ whole genome shotgun (WGS) entry which is preliminary data.</text>
</comment>
<evidence type="ECO:0000259" key="1">
    <source>
        <dbReference type="Pfam" id="PF12680"/>
    </source>
</evidence>
<evidence type="ECO:0000313" key="3">
    <source>
        <dbReference type="Proteomes" id="UP000277579"/>
    </source>
</evidence>
<dbReference type="EMBL" id="RBLC01000001">
    <property type="protein sequence ID" value="RKS25468.1"/>
    <property type="molecule type" value="Genomic_DNA"/>
</dbReference>
<organism evidence="2 3">
    <name type="scientific">Flavobacterium endophyticum</name>
    <dbReference type="NCBI Taxonomy" id="1540163"/>
    <lineage>
        <taxon>Bacteria</taxon>
        <taxon>Pseudomonadati</taxon>
        <taxon>Bacteroidota</taxon>
        <taxon>Flavobacteriia</taxon>
        <taxon>Flavobacteriales</taxon>
        <taxon>Flavobacteriaceae</taxon>
        <taxon>Flavobacterium</taxon>
    </lineage>
</organism>
<accession>A0A495MJ75</accession>
<dbReference type="OrthoDB" id="6657864at2"/>
<proteinExistence type="predicted"/>
<dbReference type="SUPFAM" id="SSF54427">
    <property type="entry name" value="NTF2-like"/>
    <property type="match status" value="1"/>
</dbReference>
<name>A0A495MJ75_9FLAO</name>
<dbReference type="RefSeq" id="WP_121374863.1">
    <property type="nucleotide sequence ID" value="NZ_RBLC01000001.1"/>
</dbReference>
<dbReference type="InterPro" id="IPR037401">
    <property type="entry name" value="SnoaL-like"/>
</dbReference>
<protein>
    <recommendedName>
        <fullName evidence="1">SnoaL-like domain-containing protein</fullName>
    </recommendedName>
</protein>
<dbReference type="Pfam" id="PF12680">
    <property type="entry name" value="SnoaL_2"/>
    <property type="match status" value="1"/>
</dbReference>
<keyword evidence="3" id="KW-1185">Reference proteome</keyword>
<evidence type="ECO:0000313" key="2">
    <source>
        <dbReference type="EMBL" id="RKS25468.1"/>
    </source>
</evidence>
<dbReference type="Proteomes" id="UP000277579">
    <property type="component" value="Unassembled WGS sequence"/>
</dbReference>
<sequence length="137" mass="15601">MNSDTTQQTLNTIQNYLGALAQRDLEKLLTFFPENVDWFVPGNEDAAPWLGKKSTKEEIKTFFELLWANTEPLGAKIDSIFAEDNHAAVIGEFSSRMTKTGKTYESLFSIHFTLENNLIVRYRLLEDSYALVNSLSN</sequence>